<keyword evidence="2" id="KW-0812">Transmembrane</keyword>
<sequence length="362" mass="36231">MSLRVAAVFGGLALGLHLGAFAWLEATGRVGGGTAGGAGGAEDVTVMPQTGEIAALVARWTAPLARLEAIPGPVAPTATIGVAPQVPKAAPAPGTSPQPDRLQPPETAPEGAPAMPEQTLRPRTLAVPDGAPAAIAAPTGSGETAPLLPATPAAPSRIALPQTPATPDMARDPVPEAATETARRPTLPVNPQARAPRLSARPALRPDGLAHEPAPARAEQRAQPAPGAEPPTPPPAVQAGRTARGAGGTAAPAQTANPAPAPGPSAAALRDARAQWGAAIRQAVARAQRYPRGSRATGRATVRLNVAPSGRLLSVALVASAGDPQLDRAALEAARRAGLPRAPGVLQAASYAFDLPLSFARR</sequence>
<name>A0A1N7P026_9RHOB</name>
<evidence type="ECO:0000256" key="4">
    <source>
        <dbReference type="ARBA" id="ARBA00023136"/>
    </source>
</evidence>
<evidence type="ECO:0000256" key="2">
    <source>
        <dbReference type="ARBA" id="ARBA00022692"/>
    </source>
</evidence>
<dbReference type="GO" id="GO:0016020">
    <property type="term" value="C:membrane"/>
    <property type="evidence" value="ECO:0007669"/>
    <property type="project" value="UniProtKB-SubCell"/>
</dbReference>
<dbReference type="EMBL" id="FTOQ01000011">
    <property type="protein sequence ID" value="SIT03898.1"/>
    <property type="molecule type" value="Genomic_DNA"/>
</dbReference>
<keyword evidence="8" id="KW-1185">Reference proteome</keyword>
<dbReference type="STRING" id="633194.SAMN05421759_11185"/>
<feature type="compositionally biased region" description="Low complexity" evidence="5">
    <location>
        <begin position="237"/>
        <end position="268"/>
    </location>
</feature>
<feature type="compositionally biased region" description="Low complexity" evidence="5">
    <location>
        <begin position="191"/>
        <end position="226"/>
    </location>
</feature>
<dbReference type="GO" id="GO:0055085">
    <property type="term" value="P:transmembrane transport"/>
    <property type="evidence" value="ECO:0007669"/>
    <property type="project" value="InterPro"/>
</dbReference>
<feature type="region of interest" description="Disordered" evidence="5">
    <location>
        <begin position="132"/>
        <end position="270"/>
    </location>
</feature>
<dbReference type="RefSeq" id="WP_076449415.1">
    <property type="nucleotide sequence ID" value="NZ_FTOQ01000011.1"/>
</dbReference>
<gene>
    <name evidence="7" type="ORF">SAMN05421759_11185</name>
</gene>
<evidence type="ECO:0000313" key="8">
    <source>
        <dbReference type="Proteomes" id="UP000186684"/>
    </source>
</evidence>
<dbReference type="Gene3D" id="3.30.1150.10">
    <property type="match status" value="1"/>
</dbReference>
<keyword evidence="3" id="KW-1133">Transmembrane helix</keyword>
<feature type="compositionally biased region" description="Pro residues" evidence="5">
    <location>
        <begin position="227"/>
        <end position="236"/>
    </location>
</feature>
<comment type="subcellular location">
    <subcellularLocation>
        <location evidence="1">Membrane</location>
        <topology evidence="1">Single-pass membrane protein</topology>
    </subcellularLocation>
</comment>
<dbReference type="Pfam" id="PF03544">
    <property type="entry name" value="TonB_C"/>
    <property type="match status" value="1"/>
</dbReference>
<organism evidence="7 8">
    <name type="scientific">Roseivivax lentus</name>
    <dbReference type="NCBI Taxonomy" id="633194"/>
    <lineage>
        <taxon>Bacteria</taxon>
        <taxon>Pseudomonadati</taxon>
        <taxon>Pseudomonadota</taxon>
        <taxon>Alphaproteobacteria</taxon>
        <taxon>Rhodobacterales</taxon>
        <taxon>Roseobacteraceae</taxon>
        <taxon>Roseivivax</taxon>
    </lineage>
</organism>
<evidence type="ECO:0000256" key="1">
    <source>
        <dbReference type="ARBA" id="ARBA00004167"/>
    </source>
</evidence>
<proteinExistence type="predicted"/>
<dbReference type="NCBIfam" id="TIGR01352">
    <property type="entry name" value="tonB_Cterm"/>
    <property type="match status" value="1"/>
</dbReference>
<evidence type="ECO:0000259" key="6">
    <source>
        <dbReference type="PROSITE" id="PS52015"/>
    </source>
</evidence>
<evidence type="ECO:0000256" key="5">
    <source>
        <dbReference type="SAM" id="MobiDB-lite"/>
    </source>
</evidence>
<dbReference type="InterPro" id="IPR006260">
    <property type="entry name" value="TonB/TolA_C"/>
</dbReference>
<feature type="region of interest" description="Disordered" evidence="5">
    <location>
        <begin position="85"/>
        <end position="116"/>
    </location>
</feature>
<evidence type="ECO:0000313" key="7">
    <source>
        <dbReference type="EMBL" id="SIT03898.1"/>
    </source>
</evidence>
<reference evidence="8" key="1">
    <citation type="submission" date="2017-01" db="EMBL/GenBank/DDBJ databases">
        <authorList>
            <person name="Varghese N."/>
            <person name="Submissions S."/>
        </authorList>
    </citation>
    <scope>NUCLEOTIDE SEQUENCE [LARGE SCALE GENOMIC DNA]</scope>
    <source>
        <strain evidence="8">DSM 29430</strain>
    </source>
</reference>
<accession>A0A1N7P026</accession>
<feature type="domain" description="TonB C-terminal" evidence="6">
    <location>
        <begin position="272"/>
        <end position="362"/>
    </location>
</feature>
<dbReference type="OrthoDB" id="7722272at2"/>
<dbReference type="PROSITE" id="PS52015">
    <property type="entry name" value="TONB_CTD"/>
    <property type="match status" value="1"/>
</dbReference>
<dbReference type="AlphaFoldDB" id="A0A1N7P026"/>
<evidence type="ECO:0000256" key="3">
    <source>
        <dbReference type="ARBA" id="ARBA00022989"/>
    </source>
</evidence>
<keyword evidence="4" id="KW-0472">Membrane</keyword>
<feature type="compositionally biased region" description="Low complexity" evidence="5">
    <location>
        <begin position="132"/>
        <end position="155"/>
    </location>
</feature>
<dbReference type="Proteomes" id="UP000186684">
    <property type="component" value="Unassembled WGS sequence"/>
</dbReference>
<dbReference type="InterPro" id="IPR037682">
    <property type="entry name" value="TonB_C"/>
</dbReference>
<protein>
    <submittedName>
        <fullName evidence="7">TonB family C-terminal domain-containing protein</fullName>
    </submittedName>
</protein>
<dbReference type="SUPFAM" id="SSF74653">
    <property type="entry name" value="TolA/TonB C-terminal domain"/>
    <property type="match status" value="1"/>
</dbReference>